<dbReference type="PROSITE" id="PS51635">
    <property type="entry name" value="PNPLA"/>
    <property type="match status" value="1"/>
</dbReference>
<dbReference type="PANTHER" id="PTHR32176">
    <property type="entry name" value="XYLOSE ISOMERASE"/>
    <property type="match status" value="1"/>
</dbReference>
<sequence>METGESAATTSYVIVLFLDRKLVTILSIDGGGVRGIIPGIILNFLESQLQCKVCSSQSIQKLDGENARIADYFDFIAGTSTGGLVTAMLTTPNKSNRPLFAAEDIKNFYLQQSELIFPQESAAEQSIVRKYHPHFYDNITKWVESIWNSYGVPAYQSMEGFIEMVERKVFNPKYNGDYLHKKIKYMIGEKRLHETVTNVIIPSFDIKLLQPVIFSTLKAKRDDSEDPLLSDICIGTSAAPCYLPPYYFENNSSKGTKRFNLIDGGVAANNPTLLAIREVMKDMSQAENSSCLDIMDHSKLLILSLGTGSSKRDEKLEVGDGKSWGLYKWFMGPDGTTPLIDVVLTAMDDMVDIYMSVFFGASAFKDNYLRVQVDSLKYTEASTDNSKRENLENLVKIGNELLKRPVSNVNLDNGLCEPTQGSGTYEEALVKFAKRLSSERRHRHGLACPPV</sequence>
<evidence type="ECO:0000313" key="8">
    <source>
        <dbReference type="Proteomes" id="UP000237105"/>
    </source>
</evidence>
<dbReference type="SUPFAM" id="SSF52151">
    <property type="entry name" value="FabD/lysophospholipase-like"/>
    <property type="match status" value="1"/>
</dbReference>
<feature type="short sequence motif" description="GXGXXG" evidence="4">
    <location>
        <begin position="30"/>
        <end position="35"/>
    </location>
</feature>
<dbReference type="InterPro" id="IPR016035">
    <property type="entry name" value="Acyl_Trfase/lysoPLipase"/>
</dbReference>
<dbReference type="GO" id="GO:0004620">
    <property type="term" value="F:phospholipase activity"/>
    <property type="evidence" value="ECO:0007669"/>
    <property type="project" value="TreeGrafter"/>
</dbReference>
<accession>A0A2P5C3A6</accession>
<dbReference type="AlphaFoldDB" id="A0A2P5C3A6"/>
<feature type="short sequence motif" description="GXSXG" evidence="4">
    <location>
        <begin position="78"/>
        <end position="82"/>
    </location>
</feature>
<feature type="active site" description="Nucleophile" evidence="4">
    <location>
        <position position="80"/>
    </location>
</feature>
<feature type="domain" description="PNPLA" evidence="6">
    <location>
        <begin position="26"/>
        <end position="276"/>
    </location>
</feature>
<dbReference type="GO" id="GO:0047372">
    <property type="term" value="F:monoacylglycerol lipase activity"/>
    <property type="evidence" value="ECO:0007669"/>
    <property type="project" value="TreeGrafter"/>
</dbReference>
<comment type="caution">
    <text evidence="7">The sequence shown here is derived from an EMBL/GenBank/DDBJ whole genome shotgun (WGS) entry which is preliminary data.</text>
</comment>
<dbReference type="Gene3D" id="3.40.1090.10">
    <property type="entry name" value="Cytosolic phospholipase A2 catalytic domain"/>
    <property type="match status" value="1"/>
</dbReference>
<evidence type="ECO:0000256" key="2">
    <source>
        <dbReference type="ARBA" id="ARBA00022963"/>
    </source>
</evidence>
<dbReference type="EC" id="3.1.1.-" evidence="5"/>
<evidence type="ECO:0000256" key="1">
    <source>
        <dbReference type="ARBA" id="ARBA00010240"/>
    </source>
</evidence>
<organism evidence="7 8">
    <name type="scientific">Parasponia andersonii</name>
    <name type="common">Sponia andersonii</name>
    <dbReference type="NCBI Taxonomy" id="3476"/>
    <lineage>
        <taxon>Eukaryota</taxon>
        <taxon>Viridiplantae</taxon>
        <taxon>Streptophyta</taxon>
        <taxon>Embryophyta</taxon>
        <taxon>Tracheophyta</taxon>
        <taxon>Spermatophyta</taxon>
        <taxon>Magnoliopsida</taxon>
        <taxon>eudicotyledons</taxon>
        <taxon>Gunneridae</taxon>
        <taxon>Pentapetalae</taxon>
        <taxon>rosids</taxon>
        <taxon>fabids</taxon>
        <taxon>Rosales</taxon>
        <taxon>Cannabaceae</taxon>
        <taxon>Parasponia</taxon>
    </lineage>
</organism>
<proteinExistence type="inferred from homology"/>
<evidence type="ECO:0000256" key="4">
    <source>
        <dbReference type="PROSITE-ProRule" id="PRU01161"/>
    </source>
</evidence>
<evidence type="ECO:0000313" key="7">
    <source>
        <dbReference type="EMBL" id="PON55454.1"/>
    </source>
</evidence>
<dbReference type="GO" id="GO:0016042">
    <property type="term" value="P:lipid catabolic process"/>
    <property type="evidence" value="ECO:0007669"/>
    <property type="project" value="UniProtKB-UniRule"/>
</dbReference>
<reference evidence="8" key="1">
    <citation type="submission" date="2016-06" db="EMBL/GenBank/DDBJ databases">
        <title>Parallel loss of symbiosis genes in relatives of nitrogen-fixing non-legume Parasponia.</title>
        <authorList>
            <person name="Van Velzen R."/>
            <person name="Holmer R."/>
            <person name="Bu F."/>
            <person name="Rutten L."/>
            <person name="Van Zeijl A."/>
            <person name="Liu W."/>
            <person name="Santuari L."/>
            <person name="Cao Q."/>
            <person name="Sharma T."/>
            <person name="Shen D."/>
            <person name="Roswanjaya Y."/>
            <person name="Wardhani T."/>
            <person name="Kalhor M.S."/>
            <person name="Jansen J."/>
            <person name="Van den Hoogen J."/>
            <person name="Gungor B."/>
            <person name="Hartog M."/>
            <person name="Hontelez J."/>
            <person name="Verver J."/>
            <person name="Yang W.-C."/>
            <person name="Schijlen E."/>
            <person name="Repin R."/>
            <person name="Schilthuizen M."/>
            <person name="Schranz E."/>
            <person name="Heidstra R."/>
            <person name="Miyata K."/>
            <person name="Fedorova E."/>
            <person name="Kohlen W."/>
            <person name="Bisseling T."/>
            <person name="Smit S."/>
            <person name="Geurts R."/>
        </authorList>
    </citation>
    <scope>NUCLEOTIDE SEQUENCE [LARGE SCALE GENOMIC DNA]</scope>
    <source>
        <strain evidence="8">cv. WU1-14</strain>
    </source>
</reference>
<keyword evidence="4 5" id="KW-0378">Hydrolase</keyword>
<dbReference type="PANTHER" id="PTHR32176:SF116">
    <property type="entry name" value="PATATIN"/>
    <property type="match status" value="1"/>
</dbReference>
<feature type="short sequence motif" description="DGA/G" evidence="4">
    <location>
        <begin position="263"/>
        <end position="265"/>
    </location>
</feature>
<evidence type="ECO:0000256" key="5">
    <source>
        <dbReference type="RuleBase" id="RU361262"/>
    </source>
</evidence>
<dbReference type="OrthoDB" id="1658288at2759"/>
<keyword evidence="3 4" id="KW-0443">Lipid metabolism</keyword>
<evidence type="ECO:0000256" key="3">
    <source>
        <dbReference type="ARBA" id="ARBA00023098"/>
    </source>
</evidence>
<comment type="similarity">
    <text evidence="1 5">Belongs to the patatin family.</text>
</comment>
<keyword evidence="8" id="KW-1185">Reference proteome</keyword>
<evidence type="ECO:0000259" key="6">
    <source>
        <dbReference type="PROSITE" id="PS51635"/>
    </source>
</evidence>
<gene>
    <name evidence="7" type="ORF">PanWU01x14_187690</name>
</gene>
<keyword evidence="2 4" id="KW-0442">Lipid degradation</keyword>
<dbReference type="Pfam" id="PF01734">
    <property type="entry name" value="Patatin"/>
    <property type="match status" value="1"/>
</dbReference>
<dbReference type="Proteomes" id="UP000237105">
    <property type="component" value="Unassembled WGS sequence"/>
</dbReference>
<name>A0A2P5C3A6_PARAD</name>
<protein>
    <recommendedName>
        <fullName evidence="5">Patatin</fullName>
        <ecNumber evidence="5">3.1.1.-</ecNumber>
    </recommendedName>
</protein>
<comment type="function">
    <text evidence="5">Lipolytic acyl hydrolase (LAH).</text>
</comment>
<dbReference type="EMBL" id="JXTB01000183">
    <property type="protein sequence ID" value="PON55454.1"/>
    <property type="molecule type" value="Genomic_DNA"/>
</dbReference>
<feature type="active site" description="Proton acceptor" evidence="4">
    <location>
        <position position="263"/>
    </location>
</feature>
<comment type="domain">
    <text evidence="5">The nitrogen atoms of the two glycine residues in the GGXR motif define the oxyanion hole, and stabilize the oxyanion that forms during the nucleophilic attack by the catalytic serine during substrate cleavage.</text>
</comment>
<dbReference type="InterPro" id="IPR002641">
    <property type="entry name" value="PNPLA_dom"/>
</dbReference>